<dbReference type="Proteomes" id="UP001501231">
    <property type="component" value="Unassembled WGS sequence"/>
</dbReference>
<accession>A0ABN3IB76</accession>
<feature type="compositionally biased region" description="Basic and acidic residues" evidence="1">
    <location>
        <begin position="67"/>
        <end position="82"/>
    </location>
</feature>
<feature type="region of interest" description="Disordered" evidence="1">
    <location>
        <begin position="40"/>
        <end position="89"/>
    </location>
</feature>
<protein>
    <submittedName>
        <fullName evidence="2">Uncharacterized protein</fullName>
    </submittedName>
</protein>
<evidence type="ECO:0000256" key="1">
    <source>
        <dbReference type="SAM" id="MobiDB-lite"/>
    </source>
</evidence>
<gene>
    <name evidence="2" type="ORF">GCM10010191_03610</name>
</gene>
<dbReference type="RefSeq" id="WP_344586502.1">
    <property type="nucleotide sequence ID" value="NZ_BAAARW010000001.1"/>
</dbReference>
<name>A0ABN3IB76_9ACTN</name>
<keyword evidence="3" id="KW-1185">Reference proteome</keyword>
<comment type="caution">
    <text evidence="2">The sequence shown here is derived from an EMBL/GenBank/DDBJ whole genome shotgun (WGS) entry which is preliminary data.</text>
</comment>
<dbReference type="EMBL" id="BAAARW010000001">
    <property type="protein sequence ID" value="GAA2399758.1"/>
    <property type="molecule type" value="Genomic_DNA"/>
</dbReference>
<sequence length="89" mass="9484">MEIESKAALRVHNARLVDGVGPAAVADALLEAGADAPDQLRGRVRDGRQPSRDSRADIVPRITVRGQRADGAARRRGDEQAERACASGR</sequence>
<organism evidence="2 3">
    <name type="scientific">Actinomadura vinacea</name>
    <dbReference type="NCBI Taxonomy" id="115336"/>
    <lineage>
        <taxon>Bacteria</taxon>
        <taxon>Bacillati</taxon>
        <taxon>Actinomycetota</taxon>
        <taxon>Actinomycetes</taxon>
        <taxon>Streptosporangiales</taxon>
        <taxon>Thermomonosporaceae</taxon>
        <taxon>Actinomadura</taxon>
    </lineage>
</organism>
<reference evidence="2 3" key="1">
    <citation type="journal article" date="2019" name="Int. J. Syst. Evol. Microbiol.">
        <title>The Global Catalogue of Microorganisms (GCM) 10K type strain sequencing project: providing services to taxonomists for standard genome sequencing and annotation.</title>
        <authorList>
            <consortium name="The Broad Institute Genomics Platform"/>
            <consortium name="The Broad Institute Genome Sequencing Center for Infectious Disease"/>
            <person name="Wu L."/>
            <person name="Ma J."/>
        </authorList>
    </citation>
    <scope>NUCLEOTIDE SEQUENCE [LARGE SCALE GENOMIC DNA]</scope>
    <source>
        <strain evidence="2 3">JCM 3325</strain>
    </source>
</reference>
<feature type="compositionally biased region" description="Basic and acidic residues" evidence="1">
    <location>
        <begin position="40"/>
        <end position="58"/>
    </location>
</feature>
<evidence type="ECO:0000313" key="3">
    <source>
        <dbReference type="Proteomes" id="UP001501231"/>
    </source>
</evidence>
<proteinExistence type="predicted"/>
<evidence type="ECO:0000313" key="2">
    <source>
        <dbReference type="EMBL" id="GAA2399758.1"/>
    </source>
</evidence>